<keyword evidence="4 7" id="KW-0863">Zinc-finger</keyword>
<proteinExistence type="predicted"/>
<dbReference type="InterPro" id="IPR013087">
    <property type="entry name" value="Znf_C2H2_type"/>
</dbReference>
<evidence type="ECO:0000259" key="8">
    <source>
        <dbReference type="PROSITE" id="PS50157"/>
    </source>
</evidence>
<feature type="domain" description="C2H2-type" evidence="8">
    <location>
        <begin position="47"/>
        <end position="75"/>
    </location>
</feature>
<dbReference type="PANTHER" id="PTHR24390">
    <property type="entry name" value="ZINC FINGER PROTEIN"/>
    <property type="match status" value="1"/>
</dbReference>
<keyword evidence="10" id="KW-1185">Reference proteome</keyword>
<dbReference type="SMART" id="SM00355">
    <property type="entry name" value="ZnF_C2H2"/>
    <property type="match status" value="6"/>
</dbReference>
<dbReference type="Gene3D" id="3.30.160.60">
    <property type="entry name" value="Classic Zinc Finger"/>
    <property type="match status" value="5"/>
</dbReference>
<dbReference type="EnsemblMetazoa" id="LLOJ007969-RA">
    <property type="protein sequence ID" value="LLOJ007969-PA"/>
    <property type="gene ID" value="LLOJ007969"/>
</dbReference>
<dbReference type="Pfam" id="PF00096">
    <property type="entry name" value="zf-C2H2"/>
    <property type="match status" value="3"/>
</dbReference>
<evidence type="ECO:0000313" key="9">
    <source>
        <dbReference type="EnsemblMetazoa" id="LLOJ007969-PA"/>
    </source>
</evidence>
<evidence type="ECO:0000256" key="4">
    <source>
        <dbReference type="ARBA" id="ARBA00022771"/>
    </source>
</evidence>
<comment type="subcellular location">
    <subcellularLocation>
        <location evidence="1">Nucleus</location>
    </subcellularLocation>
</comment>
<dbReference type="Proteomes" id="UP000092461">
    <property type="component" value="Unassembled WGS sequence"/>
</dbReference>
<evidence type="ECO:0000256" key="2">
    <source>
        <dbReference type="ARBA" id="ARBA00022723"/>
    </source>
</evidence>
<feature type="domain" description="C2H2-type" evidence="8">
    <location>
        <begin position="111"/>
        <end position="138"/>
    </location>
</feature>
<feature type="domain" description="C2H2-type" evidence="8">
    <location>
        <begin position="168"/>
        <end position="195"/>
    </location>
</feature>
<protein>
    <recommendedName>
        <fullName evidence="8">C2H2-type domain-containing protein</fullName>
    </recommendedName>
</protein>
<keyword evidence="3" id="KW-0677">Repeat</keyword>
<dbReference type="GO" id="GO:0008270">
    <property type="term" value="F:zinc ion binding"/>
    <property type="evidence" value="ECO:0007669"/>
    <property type="project" value="UniProtKB-KW"/>
</dbReference>
<dbReference type="InterPro" id="IPR036236">
    <property type="entry name" value="Znf_C2H2_sf"/>
</dbReference>
<evidence type="ECO:0000256" key="5">
    <source>
        <dbReference type="ARBA" id="ARBA00022833"/>
    </source>
</evidence>
<sequence length="212" mass="24622">MKKQQNADLPKSTPGCELKCKDCGKVYTNKSSLRTHRNTIHRGFEAAKCDICGREFQRHELLRNHMARLHGAKDMLKCTECFRVFRTDEGLVKHMKEWHDPENPKEKPKNHICEFCGKAFACATHLQEHTSTHSGIKPHKCTVCSRDYLTKHQLKVHTMRCHDGIRNHVCTICGAQKATLRELQLHMNQHSEERITCEQCSKTFISHVFYII</sequence>
<keyword evidence="2" id="KW-0479">Metal-binding</keyword>
<evidence type="ECO:0000256" key="3">
    <source>
        <dbReference type="ARBA" id="ARBA00022737"/>
    </source>
</evidence>
<dbReference type="GO" id="GO:0006357">
    <property type="term" value="P:regulation of transcription by RNA polymerase II"/>
    <property type="evidence" value="ECO:0007669"/>
    <property type="project" value="TreeGrafter"/>
</dbReference>
<feature type="domain" description="C2H2-type" evidence="8">
    <location>
        <begin position="139"/>
        <end position="167"/>
    </location>
</feature>
<keyword evidence="5" id="KW-0862">Zinc</keyword>
<evidence type="ECO:0000256" key="7">
    <source>
        <dbReference type="PROSITE-ProRule" id="PRU00042"/>
    </source>
</evidence>
<feature type="domain" description="C2H2-type" evidence="8">
    <location>
        <begin position="18"/>
        <end position="46"/>
    </location>
</feature>
<evidence type="ECO:0000256" key="1">
    <source>
        <dbReference type="ARBA" id="ARBA00004123"/>
    </source>
</evidence>
<keyword evidence="6" id="KW-0539">Nucleus</keyword>
<name>A0A1B0CSX0_LUTLO</name>
<dbReference type="EMBL" id="AJWK01026720">
    <property type="status" value="NOT_ANNOTATED_CDS"/>
    <property type="molecule type" value="Genomic_DNA"/>
</dbReference>
<dbReference type="SUPFAM" id="SSF57667">
    <property type="entry name" value="beta-beta-alpha zinc fingers"/>
    <property type="match status" value="3"/>
</dbReference>
<dbReference type="VEuPathDB" id="VectorBase:LLOJ007969"/>
<dbReference type="PROSITE" id="PS00028">
    <property type="entry name" value="ZINC_FINGER_C2H2_1"/>
    <property type="match status" value="5"/>
</dbReference>
<evidence type="ECO:0000313" key="10">
    <source>
        <dbReference type="Proteomes" id="UP000092461"/>
    </source>
</evidence>
<dbReference type="PROSITE" id="PS50157">
    <property type="entry name" value="ZINC_FINGER_C2H2_2"/>
    <property type="match status" value="6"/>
</dbReference>
<reference evidence="9" key="1">
    <citation type="submission" date="2020-05" db="UniProtKB">
        <authorList>
            <consortium name="EnsemblMetazoa"/>
        </authorList>
    </citation>
    <scope>IDENTIFICATION</scope>
    <source>
        <strain evidence="9">Jacobina</strain>
    </source>
</reference>
<feature type="domain" description="C2H2-type" evidence="8">
    <location>
        <begin position="76"/>
        <end position="104"/>
    </location>
</feature>
<dbReference type="AlphaFoldDB" id="A0A1B0CSX0"/>
<dbReference type="GO" id="GO:0003700">
    <property type="term" value="F:DNA-binding transcription factor activity"/>
    <property type="evidence" value="ECO:0007669"/>
    <property type="project" value="TreeGrafter"/>
</dbReference>
<dbReference type="VEuPathDB" id="VectorBase:LLONM1_000241"/>
<evidence type="ECO:0000256" key="6">
    <source>
        <dbReference type="ARBA" id="ARBA00023242"/>
    </source>
</evidence>
<accession>A0A1B0CSX0</accession>
<organism evidence="9 10">
    <name type="scientific">Lutzomyia longipalpis</name>
    <name type="common">Sand fly</name>
    <dbReference type="NCBI Taxonomy" id="7200"/>
    <lineage>
        <taxon>Eukaryota</taxon>
        <taxon>Metazoa</taxon>
        <taxon>Ecdysozoa</taxon>
        <taxon>Arthropoda</taxon>
        <taxon>Hexapoda</taxon>
        <taxon>Insecta</taxon>
        <taxon>Pterygota</taxon>
        <taxon>Neoptera</taxon>
        <taxon>Endopterygota</taxon>
        <taxon>Diptera</taxon>
        <taxon>Nematocera</taxon>
        <taxon>Psychodoidea</taxon>
        <taxon>Psychodidae</taxon>
        <taxon>Lutzomyia</taxon>
        <taxon>Lutzomyia</taxon>
    </lineage>
</organism>
<dbReference type="GO" id="GO:0005634">
    <property type="term" value="C:nucleus"/>
    <property type="evidence" value="ECO:0007669"/>
    <property type="project" value="UniProtKB-SubCell"/>
</dbReference>
<dbReference type="GO" id="GO:0000978">
    <property type="term" value="F:RNA polymerase II cis-regulatory region sequence-specific DNA binding"/>
    <property type="evidence" value="ECO:0007669"/>
    <property type="project" value="TreeGrafter"/>
</dbReference>
<dbReference type="PANTHER" id="PTHR24390:SF235">
    <property type="entry name" value="GH09339P-RELATED"/>
    <property type="match status" value="1"/>
</dbReference>